<evidence type="ECO:0000313" key="2">
    <source>
        <dbReference type="EMBL" id="SVC70695.1"/>
    </source>
</evidence>
<name>A0A382PDL3_9ZZZZ</name>
<protein>
    <submittedName>
        <fullName evidence="2">Uncharacterized protein</fullName>
    </submittedName>
</protein>
<dbReference type="AlphaFoldDB" id="A0A382PDL3"/>
<keyword evidence="1" id="KW-0175">Coiled coil</keyword>
<proteinExistence type="predicted"/>
<reference evidence="2" key="1">
    <citation type="submission" date="2018-05" db="EMBL/GenBank/DDBJ databases">
        <authorList>
            <person name="Lanie J.A."/>
            <person name="Ng W.-L."/>
            <person name="Kazmierczak K.M."/>
            <person name="Andrzejewski T.M."/>
            <person name="Davidsen T.M."/>
            <person name="Wayne K.J."/>
            <person name="Tettelin H."/>
            <person name="Glass J.I."/>
            <person name="Rusch D."/>
            <person name="Podicherti R."/>
            <person name="Tsui H.-C.T."/>
            <person name="Winkler M.E."/>
        </authorList>
    </citation>
    <scope>NUCLEOTIDE SEQUENCE</scope>
</reference>
<organism evidence="2">
    <name type="scientific">marine metagenome</name>
    <dbReference type="NCBI Taxonomy" id="408172"/>
    <lineage>
        <taxon>unclassified sequences</taxon>
        <taxon>metagenomes</taxon>
        <taxon>ecological metagenomes</taxon>
    </lineage>
</organism>
<evidence type="ECO:0000256" key="1">
    <source>
        <dbReference type="SAM" id="Coils"/>
    </source>
</evidence>
<dbReference type="EMBL" id="UINC01106200">
    <property type="protein sequence ID" value="SVC70695.1"/>
    <property type="molecule type" value="Genomic_DNA"/>
</dbReference>
<sequence>MSILIPNNMTMAEIERHCEAKAKRRKARAVKLNLDLDKIQEQISNALATIDKEINDKVDK</sequence>
<accession>A0A382PDL3</accession>
<feature type="coiled-coil region" evidence="1">
    <location>
        <begin position="22"/>
        <end position="56"/>
    </location>
</feature>
<gene>
    <name evidence="2" type="ORF">METZ01_LOCUS323549</name>
</gene>